<reference evidence="3" key="1">
    <citation type="submission" date="2016-03" db="EMBL/GenBank/DDBJ databases">
        <authorList>
            <person name="Ploux O."/>
        </authorList>
    </citation>
    <scope>NUCLEOTIDE SEQUENCE [LARGE SCALE GENOMIC DNA]</scope>
</reference>
<feature type="region of interest" description="Disordered" evidence="1">
    <location>
        <begin position="67"/>
        <end position="139"/>
    </location>
</feature>
<dbReference type="KEGG" id="vg:29126506"/>
<evidence type="ECO:0000256" key="1">
    <source>
        <dbReference type="SAM" id="MobiDB-lite"/>
    </source>
</evidence>
<dbReference type="RefSeq" id="YP_009304372.1">
    <property type="nucleotide sequence ID" value="NC_031269.1"/>
</dbReference>
<organism evidence="2 3">
    <name type="scientific">Gordonia phage Yeezy</name>
    <dbReference type="NCBI Taxonomy" id="1821565"/>
    <lineage>
        <taxon>Viruses</taxon>
        <taxon>Duplodnaviria</taxon>
        <taxon>Heunggongvirae</taxon>
        <taxon>Uroviricota</taxon>
        <taxon>Caudoviricetes</taxon>
        <taxon>Nymbaxtervirinae</taxon>
        <taxon>Baxterfoxvirus</taxon>
        <taxon>Baxterfoxvirus yeezy</taxon>
        <taxon>Baxtervirus yeezy</taxon>
    </lineage>
</organism>
<protein>
    <submittedName>
        <fullName evidence="2">Uncharacterized protein</fullName>
    </submittedName>
</protein>
<feature type="compositionally biased region" description="Basic and acidic residues" evidence="1">
    <location>
        <begin position="91"/>
        <end position="129"/>
    </location>
</feature>
<accession>A0A142K9K5</accession>
<dbReference type="Proteomes" id="UP000202604">
    <property type="component" value="Segment"/>
</dbReference>
<evidence type="ECO:0000313" key="3">
    <source>
        <dbReference type="Proteomes" id="UP000202604"/>
    </source>
</evidence>
<proteinExistence type="predicted"/>
<evidence type="ECO:0000313" key="2">
    <source>
        <dbReference type="EMBL" id="AMS02788.1"/>
    </source>
</evidence>
<keyword evidence="3" id="KW-1185">Reference proteome</keyword>
<sequence length="139" mass="15911">MKRYIRESREVLEALGFECEDDPFGRTDRAVYRHPYEPGTKLTIYSGATEAACKAIQARAHQIAGLGTTGSGLTKTVGDRKRAQRQRHTRERQQLRRTEERRRERAAKAEAEIRSLDAMENAERNRREIQSLMMPGGGH</sequence>
<gene>
    <name evidence="2" type="primary">43</name>
    <name evidence="2" type="ORF">SEA_YEEZY_43</name>
</gene>
<dbReference type="GeneID" id="29126506"/>
<dbReference type="EMBL" id="KU963249">
    <property type="protein sequence ID" value="AMS02788.1"/>
    <property type="molecule type" value="Genomic_DNA"/>
</dbReference>
<name>A0A142K9K5_9CAUD</name>